<feature type="region of interest" description="Disordered" evidence="1">
    <location>
        <begin position="1"/>
        <end position="45"/>
    </location>
</feature>
<evidence type="ECO:0000313" key="3">
    <source>
        <dbReference type="Proteomes" id="UP001500840"/>
    </source>
</evidence>
<evidence type="ECO:0008006" key="4">
    <source>
        <dbReference type="Google" id="ProtNLM"/>
    </source>
</evidence>
<name>A0ABP8MKL3_9BACT</name>
<proteinExistence type="predicted"/>
<evidence type="ECO:0000313" key="2">
    <source>
        <dbReference type="EMBL" id="GAA4450565.1"/>
    </source>
</evidence>
<protein>
    <recommendedName>
        <fullName evidence="4">Heparinase II/III-like protein</fullName>
    </recommendedName>
</protein>
<sequence>MSTRTTEAENASTASVPSNGRPASPAKTKSKKATRQKPAKVAGGADELANAPELANALADAPAIASACENAAPTPMSDENWKRLRKKVESHANTMSAKHVFGKSAIGGTVYRWGVATALGSAIDPVRMSLSQLACDQKPMRRRSTRPLDLVSATTEMIAQLDHGDMSALSCQDAVVWAAAMPLLSKQLEPTLWWELLGSLQRFRELVLESHSPDSPAHLIVGAELGLTLAWRLAELPSCKRAQKSAIEALAQWCDHEEDAIPNALAKGTIARLVLGSIMRCQAIMKSTTKKKFHKSWHAVGDQMATWVAAMTTHHGTSALSPLSRKDVKDDLGKTGLLEHAIAFDPETLRPATEAALGLGHTGGRLAWEVCLPESFLHNEDAKLAIMLPDWDVRRGRTHLHYAGEHNQLEIFAGRTQIIAGQVQTSIEINGTQQSATGDWGLVCEYTDDDVHYIEIEQDWTGGVVLQRQLMLIRSDRTLLLADGVLPKDRQEPGALSQKIRYSTRIPVASGVSPELEKETREVYLCAGQRSAVVMPMSASEWRIGPTTTKLSASEDEHLVWTAEGTGALYVPLWFDLQQRRFKRKRTWRQLTVGDERRICEHHEAAGFRVQVGSEQWMIYRSLGGRRCRTVLGKHLIADFFAAKFDPGEGIYDELVTVDDAEHMDDESES</sequence>
<reference evidence="3" key="1">
    <citation type="journal article" date="2019" name="Int. J. Syst. Evol. Microbiol.">
        <title>The Global Catalogue of Microorganisms (GCM) 10K type strain sequencing project: providing services to taxonomists for standard genome sequencing and annotation.</title>
        <authorList>
            <consortium name="The Broad Institute Genomics Platform"/>
            <consortium name="The Broad Institute Genome Sequencing Center for Infectious Disease"/>
            <person name="Wu L."/>
            <person name="Ma J."/>
        </authorList>
    </citation>
    <scope>NUCLEOTIDE SEQUENCE [LARGE SCALE GENOMIC DNA]</scope>
    <source>
        <strain evidence="3">JCM 17759</strain>
    </source>
</reference>
<evidence type="ECO:0000256" key="1">
    <source>
        <dbReference type="SAM" id="MobiDB-lite"/>
    </source>
</evidence>
<feature type="compositionally biased region" description="Basic residues" evidence="1">
    <location>
        <begin position="28"/>
        <end position="38"/>
    </location>
</feature>
<dbReference type="RefSeq" id="WP_345321127.1">
    <property type="nucleotide sequence ID" value="NZ_BAABGA010000021.1"/>
</dbReference>
<feature type="compositionally biased region" description="Polar residues" evidence="1">
    <location>
        <begin position="1"/>
        <end position="18"/>
    </location>
</feature>
<dbReference type="Proteomes" id="UP001500840">
    <property type="component" value="Unassembled WGS sequence"/>
</dbReference>
<organism evidence="2 3">
    <name type="scientific">Novipirellula rosea</name>
    <dbReference type="NCBI Taxonomy" id="1031540"/>
    <lineage>
        <taxon>Bacteria</taxon>
        <taxon>Pseudomonadati</taxon>
        <taxon>Planctomycetota</taxon>
        <taxon>Planctomycetia</taxon>
        <taxon>Pirellulales</taxon>
        <taxon>Pirellulaceae</taxon>
        <taxon>Novipirellula</taxon>
    </lineage>
</organism>
<keyword evidence="3" id="KW-1185">Reference proteome</keyword>
<comment type="caution">
    <text evidence="2">The sequence shown here is derived from an EMBL/GenBank/DDBJ whole genome shotgun (WGS) entry which is preliminary data.</text>
</comment>
<gene>
    <name evidence="2" type="ORF">GCM10023156_16920</name>
</gene>
<accession>A0ABP8MKL3</accession>
<dbReference type="EMBL" id="BAABGA010000021">
    <property type="protein sequence ID" value="GAA4450565.1"/>
    <property type="molecule type" value="Genomic_DNA"/>
</dbReference>